<dbReference type="Proteomes" id="UP000280104">
    <property type="component" value="Chromosome II"/>
</dbReference>
<dbReference type="EMBL" id="LS480641">
    <property type="protein sequence ID" value="SPT18373.1"/>
    <property type="molecule type" value="Genomic_DNA"/>
</dbReference>
<dbReference type="EC" id="2.8.2.-" evidence="3"/>
<dbReference type="Pfam" id="PF00685">
    <property type="entry name" value="Sulfotransfer_1"/>
    <property type="match status" value="1"/>
</dbReference>
<dbReference type="AlphaFoldDB" id="A0A7H4LID5"/>
<evidence type="ECO:0000313" key="6">
    <source>
        <dbReference type="Proteomes" id="UP000280104"/>
    </source>
</evidence>
<reference evidence="5 6" key="1">
    <citation type="submission" date="2018-05" db="EMBL/GenBank/DDBJ databases">
        <authorList>
            <person name="Thind KAUR A."/>
        </authorList>
    </citation>
    <scope>NUCLEOTIDE SEQUENCE [LARGE SCALE GENOMIC DNA]</scope>
</reference>
<evidence type="ECO:0000313" key="5">
    <source>
        <dbReference type="EMBL" id="SPT18373.1"/>
    </source>
</evidence>
<keyword evidence="2 3" id="KW-0808">Transferase</keyword>
<accession>A0A7H4LID5</accession>
<comment type="similarity">
    <text evidence="1 3">Belongs to the sulfotransferase 1 family.</text>
</comment>
<organism evidence="5 6">
    <name type="scientific">Triticum aestivum</name>
    <name type="common">Wheat</name>
    <dbReference type="NCBI Taxonomy" id="4565"/>
    <lineage>
        <taxon>Eukaryota</taxon>
        <taxon>Viridiplantae</taxon>
        <taxon>Streptophyta</taxon>
        <taxon>Embryophyta</taxon>
        <taxon>Tracheophyta</taxon>
        <taxon>Spermatophyta</taxon>
        <taxon>Magnoliopsida</taxon>
        <taxon>Liliopsida</taxon>
        <taxon>Poales</taxon>
        <taxon>Poaceae</taxon>
        <taxon>BOP clade</taxon>
        <taxon>Pooideae</taxon>
        <taxon>Triticodae</taxon>
        <taxon>Triticeae</taxon>
        <taxon>Triticinae</taxon>
        <taxon>Triticum</taxon>
    </lineage>
</organism>
<sequence>MSRTTYDMEMEGDGTETADAYARYEAIASSLPASACQGLGAAAYKNHRNFWYPAHQMAPTLAARDTFVARPTDILVATLPKSGTTWLKALVFAIAHRRVHTPVADGAGQRRHPLLGSSPHDLVPFLHYVYEKHRSAAVPHLEAMPAPRVLAVHAPLSALPVSVAGSGCRVVYMCRDPKDALVSLWHYLRKANRPGATAASLEELLAAFCDGVSPFGPAWEHIAEYWRESLARPEQVMFLRYEHLEEDTVGSVKRLAEFLGCPFTGEEAAGAVPEAVAALCGIERMRSVEANRTGEYGVHWKFSNSAFFRNGEVGDWKQHMTAEMAQRIDGIMDGCPHVDGFRKFADEYNTTLDWRGGSCYS</sequence>
<feature type="domain" description="Sulfotransferase" evidence="4">
    <location>
        <begin position="71"/>
        <end position="333"/>
    </location>
</feature>
<dbReference type="InterPro" id="IPR027417">
    <property type="entry name" value="P-loop_NTPase"/>
</dbReference>
<gene>
    <name evidence="5" type="ORF">CAMPLR22A2D_LOCUS2986</name>
</gene>
<dbReference type="Gene3D" id="3.40.50.300">
    <property type="entry name" value="P-loop containing nucleotide triphosphate hydrolases"/>
    <property type="match status" value="1"/>
</dbReference>
<dbReference type="PANTHER" id="PTHR11783">
    <property type="entry name" value="SULFOTRANSFERASE SULT"/>
    <property type="match status" value="1"/>
</dbReference>
<name>A0A7H4LID5_WHEAT</name>
<evidence type="ECO:0000256" key="2">
    <source>
        <dbReference type="ARBA" id="ARBA00022679"/>
    </source>
</evidence>
<protein>
    <recommendedName>
        <fullName evidence="3">Sulfotransferase</fullName>
        <ecNumber evidence="3">2.8.2.-</ecNumber>
    </recommendedName>
</protein>
<proteinExistence type="inferred from homology"/>
<evidence type="ECO:0000256" key="1">
    <source>
        <dbReference type="ARBA" id="ARBA00005771"/>
    </source>
</evidence>
<evidence type="ECO:0000256" key="3">
    <source>
        <dbReference type="RuleBase" id="RU361155"/>
    </source>
</evidence>
<evidence type="ECO:0000259" key="4">
    <source>
        <dbReference type="Pfam" id="PF00685"/>
    </source>
</evidence>
<dbReference type="SUPFAM" id="SSF52540">
    <property type="entry name" value="P-loop containing nucleoside triphosphate hydrolases"/>
    <property type="match status" value="1"/>
</dbReference>
<dbReference type="InterPro" id="IPR000863">
    <property type="entry name" value="Sulfotransferase_dom"/>
</dbReference>
<dbReference type="GO" id="GO:0008146">
    <property type="term" value="F:sulfotransferase activity"/>
    <property type="evidence" value="ECO:0007669"/>
    <property type="project" value="InterPro"/>
</dbReference>